<dbReference type="InterPro" id="IPR006384">
    <property type="entry name" value="HAD_hydro_PyrdxlP_Pase-like"/>
</dbReference>
<evidence type="ECO:0000256" key="2">
    <source>
        <dbReference type="ARBA" id="ARBA00022723"/>
    </source>
</evidence>
<dbReference type="EMBL" id="CP009056">
    <property type="protein sequence ID" value="AJA44365.1"/>
    <property type="molecule type" value="Genomic_DNA"/>
</dbReference>
<organism evidence="5 6">
    <name type="scientific">Frischella perrara</name>
    <dbReference type="NCBI Taxonomy" id="1267021"/>
    <lineage>
        <taxon>Bacteria</taxon>
        <taxon>Pseudomonadati</taxon>
        <taxon>Pseudomonadota</taxon>
        <taxon>Gammaproteobacteria</taxon>
        <taxon>Orbales</taxon>
        <taxon>Orbaceae</taxon>
        <taxon>Frischella</taxon>
    </lineage>
</organism>
<protein>
    <submittedName>
        <fullName evidence="5">Haloacid Dehalogenase, phosphoserine phosphatase</fullName>
    </submittedName>
</protein>
<dbReference type="Proteomes" id="UP000030901">
    <property type="component" value="Chromosome"/>
</dbReference>
<dbReference type="STRING" id="1267021.FPB0191_00534"/>
<comment type="cofactor">
    <cofactor evidence="1">
        <name>Mg(2+)</name>
        <dbReference type="ChEBI" id="CHEBI:18420"/>
    </cofactor>
</comment>
<gene>
    <name evidence="5" type="ORF">FPB0191_00534</name>
</gene>
<dbReference type="NCBIfam" id="TIGR01488">
    <property type="entry name" value="HAD-SF-IB"/>
    <property type="match status" value="1"/>
</dbReference>
<accession>A0A0A7RYH7</accession>
<keyword evidence="3" id="KW-0378">Hydrolase</keyword>
<dbReference type="Gene3D" id="3.90.1470.20">
    <property type="match status" value="1"/>
</dbReference>
<dbReference type="GO" id="GO:0005737">
    <property type="term" value="C:cytoplasm"/>
    <property type="evidence" value="ECO:0007669"/>
    <property type="project" value="TreeGrafter"/>
</dbReference>
<dbReference type="Pfam" id="PF06888">
    <property type="entry name" value="Put_Phosphatase"/>
    <property type="match status" value="1"/>
</dbReference>
<evidence type="ECO:0000313" key="6">
    <source>
        <dbReference type="Proteomes" id="UP000030901"/>
    </source>
</evidence>
<dbReference type="InterPro" id="IPR036412">
    <property type="entry name" value="HAD-like_sf"/>
</dbReference>
<dbReference type="PANTHER" id="PTHR43344:SF21">
    <property type="entry name" value="POLYOL PHOSPHATE PHOSPHATASE PYP1"/>
    <property type="match status" value="1"/>
</dbReference>
<dbReference type="PANTHER" id="PTHR43344">
    <property type="entry name" value="PHOSPHOSERINE PHOSPHATASE"/>
    <property type="match status" value="1"/>
</dbReference>
<dbReference type="InterPro" id="IPR050582">
    <property type="entry name" value="HAD-like_SerB"/>
</dbReference>
<dbReference type="SUPFAM" id="SSF56784">
    <property type="entry name" value="HAD-like"/>
    <property type="match status" value="1"/>
</dbReference>
<evidence type="ECO:0000256" key="1">
    <source>
        <dbReference type="ARBA" id="ARBA00001946"/>
    </source>
</evidence>
<evidence type="ECO:0000313" key="5">
    <source>
        <dbReference type="EMBL" id="AJA44365.1"/>
    </source>
</evidence>
<dbReference type="AlphaFoldDB" id="A0A0A7RYH7"/>
<evidence type="ECO:0000256" key="4">
    <source>
        <dbReference type="ARBA" id="ARBA00022842"/>
    </source>
</evidence>
<reference evidence="5 6" key="1">
    <citation type="journal article" date="2014" name="Appl. Environ. Microbiol.">
        <title>Gut symbionts from distinct hosts exhibit genotoxic activity via divergent colibactin biosynthetic pathways.</title>
        <authorList>
            <person name="Engel P."/>
            <person name="Vizcaino M.I."/>
            <person name="Crawford J.M."/>
        </authorList>
    </citation>
    <scope>NUCLEOTIDE SEQUENCE [LARGE SCALE GENOMIC DNA]</scope>
    <source>
        <strain evidence="5 6">PEB0191</strain>
    </source>
</reference>
<evidence type="ECO:0000256" key="3">
    <source>
        <dbReference type="ARBA" id="ARBA00022801"/>
    </source>
</evidence>
<sequence>MNCGTTMNTFSTITKNANHFSEPLNACFLSGWQTPSQPIILSDFDGTISDLDVTDTLLQHFGMEGCEELEELWLAGKISSKECMSKQIALMRASLPQLNEVLDTITIDPYFIDLLNYTHRQKIAVKIVSDGLDYAIEYILKKYGIKDIPIYANHLLHDFNNGWRLTFPYANKTCVKGSGNCKCALVKQHQSQTNSILYVGDGASDFCVSNKVDVVFAKSKLINYCQDNNIAYHAIHGFDDVLKFLPKILQNTMDQSIAITLTD</sequence>
<dbReference type="InterPro" id="IPR023214">
    <property type="entry name" value="HAD_sf"/>
</dbReference>
<dbReference type="NCBIfam" id="TIGR01489">
    <property type="entry name" value="DKMTPPase-SF"/>
    <property type="match status" value="1"/>
</dbReference>
<proteinExistence type="predicted"/>
<dbReference type="Gene3D" id="3.40.50.1000">
    <property type="entry name" value="HAD superfamily/HAD-like"/>
    <property type="match status" value="1"/>
</dbReference>
<dbReference type="GO" id="GO:0036424">
    <property type="term" value="F:L-phosphoserine phosphatase activity"/>
    <property type="evidence" value="ECO:0007669"/>
    <property type="project" value="TreeGrafter"/>
</dbReference>
<keyword evidence="2" id="KW-0479">Metal-binding</keyword>
<keyword evidence="4" id="KW-0460">Magnesium</keyword>
<dbReference type="GO" id="GO:0000287">
    <property type="term" value="F:magnesium ion binding"/>
    <property type="evidence" value="ECO:0007669"/>
    <property type="project" value="TreeGrafter"/>
</dbReference>
<dbReference type="HOGENOM" id="CLU_058495_2_0_6"/>
<dbReference type="InterPro" id="IPR016965">
    <property type="entry name" value="Pase_PHOSPHO-typ"/>
</dbReference>
<keyword evidence="6" id="KW-1185">Reference proteome</keyword>
<dbReference type="GO" id="GO:0006564">
    <property type="term" value="P:L-serine biosynthetic process"/>
    <property type="evidence" value="ECO:0007669"/>
    <property type="project" value="TreeGrafter"/>
</dbReference>
<name>A0A0A7RYH7_FRIPE</name>
<dbReference type="KEGG" id="fpp:FPB0191_00534"/>